<keyword evidence="7" id="KW-1185">Reference proteome</keyword>
<evidence type="ECO:0000256" key="5">
    <source>
        <dbReference type="SAM" id="SignalP"/>
    </source>
</evidence>
<feature type="compositionally biased region" description="Low complexity" evidence="4">
    <location>
        <begin position="98"/>
        <end position="117"/>
    </location>
</feature>
<organism evidence="6 7">
    <name type="scientific">Parthenolecanium corni</name>
    <dbReference type="NCBI Taxonomy" id="536013"/>
    <lineage>
        <taxon>Eukaryota</taxon>
        <taxon>Metazoa</taxon>
        <taxon>Ecdysozoa</taxon>
        <taxon>Arthropoda</taxon>
        <taxon>Hexapoda</taxon>
        <taxon>Insecta</taxon>
        <taxon>Pterygota</taxon>
        <taxon>Neoptera</taxon>
        <taxon>Paraneoptera</taxon>
        <taxon>Hemiptera</taxon>
        <taxon>Sternorrhyncha</taxon>
        <taxon>Coccoidea</taxon>
        <taxon>Coccidae</taxon>
        <taxon>Parthenolecanium</taxon>
    </lineage>
</organism>
<keyword evidence="5" id="KW-0732">Signal</keyword>
<accession>A0AAN9THD8</accession>
<comment type="caution">
    <text evidence="6">The sequence shown here is derived from an EMBL/GenBank/DDBJ whole genome shotgun (WGS) entry which is preliminary data.</text>
</comment>
<feature type="region of interest" description="Disordered" evidence="4">
    <location>
        <begin position="84"/>
        <end position="224"/>
    </location>
</feature>
<dbReference type="EMBL" id="JBBCAQ010000037">
    <property type="protein sequence ID" value="KAK7573592.1"/>
    <property type="molecule type" value="Genomic_DNA"/>
</dbReference>
<name>A0AAN9THD8_9HEMI</name>
<evidence type="ECO:0000313" key="6">
    <source>
        <dbReference type="EMBL" id="KAK7573592.1"/>
    </source>
</evidence>
<dbReference type="GO" id="GO:0008270">
    <property type="term" value="F:zinc ion binding"/>
    <property type="evidence" value="ECO:0007669"/>
    <property type="project" value="UniProtKB-KW"/>
</dbReference>
<feature type="compositionally biased region" description="Low complexity" evidence="4">
    <location>
        <begin position="145"/>
        <end position="164"/>
    </location>
</feature>
<gene>
    <name evidence="6" type="ORF">V9T40_010783</name>
</gene>
<feature type="compositionally biased region" description="Polar residues" evidence="4">
    <location>
        <begin position="205"/>
        <end position="221"/>
    </location>
</feature>
<evidence type="ECO:0000256" key="3">
    <source>
        <dbReference type="ARBA" id="ARBA00022833"/>
    </source>
</evidence>
<evidence type="ECO:0000256" key="2">
    <source>
        <dbReference type="ARBA" id="ARBA00022771"/>
    </source>
</evidence>
<keyword evidence="1" id="KW-0479">Metal-binding</keyword>
<feature type="compositionally biased region" description="Basic and acidic residues" evidence="4">
    <location>
        <begin position="121"/>
        <end position="144"/>
    </location>
</feature>
<dbReference type="GO" id="GO:0045892">
    <property type="term" value="P:negative regulation of DNA-templated transcription"/>
    <property type="evidence" value="ECO:0007669"/>
    <property type="project" value="TreeGrafter"/>
</dbReference>
<evidence type="ECO:0000256" key="4">
    <source>
        <dbReference type="SAM" id="MobiDB-lite"/>
    </source>
</evidence>
<feature type="compositionally biased region" description="Low complexity" evidence="4">
    <location>
        <begin position="187"/>
        <end position="204"/>
    </location>
</feature>
<dbReference type="Proteomes" id="UP001367676">
    <property type="component" value="Unassembled WGS sequence"/>
</dbReference>
<protein>
    <recommendedName>
        <fullName evidence="8">C2H2-type domain-containing protein</fullName>
    </recommendedName>
</protein>
<evidence type="ECO:0000313" key="7">
    <source>
        <dbReference type="Proteomes" id="UP001367676"/>
    </source>
</evidence>
<feature type="signal peptide" evidence="5">
    <location>
        <begin position="1"/>
        <end position="26"/>
    </location>
</feature>
<dbReference type="InterPro" id="IPR051520">
    <property type="entry name" value="Elbow/Noc_ZnFinger"/>
</dbReference>
<dbReference type="AlphaFoldDB" id="A0AAN9THD8"/>
<dbReference type="PANTHER" id="PTHR12522:SF4">
    <property type="entry name" value="ZINC FINGER PROTEIN ELBOW"/>
    <property type="match status" value="1"/>
</dbReference>
<sequence length="473" mass="49374">MAPPGTSSVRPVVMAILLICTACSISNRIYGATHVYEDVRALHVAFSLLIHYTQFLDAKKSPLALLAQTCSQIGNESAAAKATLTPSEKLLKQREKSSPSSSSAGSSPAAPKSSFKPYEMCLKDSDRSSDRKLSPPKNSIHENGHSNSSSSSSSSINVINGSSSCGTNLKATSPRCSPTVRRTPDVPSSRPQSNPTTSSSPTTTKGAASSVSTEHSGSFKSHSLPATVASTTSAPHTFIPSYPSMPLDVMASSLLSSHSLKSAINPYLHYSRLKSAGVGPPGDGMVPMCRDPYCPSCLSSHLLATSGQNGKSCPPGCTQCDISKSPAFLAGGAHHASSGALAAAAYAQAQMMSLTAASQLPPGWGDMVCCGKRFLSYEEFLQHLRSHTSDSLAAAAVANLSPAAAHSLLSRTYPTPPLSPLSTARYHPYSKPPFMPPPASALFSLPSNPALHPAAAFPPYLFYNSKLGSTSHH</sequence>
<reference evidence="6 7" key="1">
    <citation type="submission" date="2024-03" db="EMBL/GenBank/DDBJ databases">
        <title>Adaptation during the transition from Ophiocordyceps entomopathogen to insect associate is accompanied by gene loss and intensified selection.</title>
        <authorList>
            <person name="Ward C.M."/>
            <person name="Onetto C.A."/>
            <person name="Borneman A.R."/>
        </authorList>
    </citation>
    <scope>NUCLEOTIDE SEQUENCE [LARGE SCALE GENOMIC DNA]</scope>
    <source>
        <strain evidence="6">AWRI1</strain>
        <tissue evidence="6">Single Adult Female</tissue>
    </source>
</reference>
<keyword evidence="2" id="KW-0863">Zinc-finger</keyword>
<feature type="compositionally biased region" description="Polar residues" evidence="4">
    <location>
        <begin position="165"/>
        <end position="176"/>
    </location>
</feature>
<feature type="chain" id="PRO_5042894945" description="C2H2-type domain-containing protein" evidence="5">
    <location>
        <begin position="27"/>
        <end position="473"/>
    </location>
</feature>
<evidence type="ECO:0000256" key="1">
    <source>
        <dbReference type="ARBA" id="ARBA00022723"/>
    </source>
</evidence>
<proteinExistence type="predicted"/>
<evidence type="ECO:0008006" key="8">
    <source>
        <dbReference type="Google" id="ProtNLM"/>
    </source>
</evidence>
<dbReference type="PANTHER" id="PTHR12522">
    <property type="entry name" value="ZINC-FINGER PROTEIN NOLZ1-RELATED"/>
    <property type="match status" value="1"/>
</dbReference>
<dbReference type="GO" id="GO:0005634">
    <property type="term" value="C:nucleus"/>
    <property type="evidence" value="ECO:0007669"/>
    <property type="project" value="TreeGrafter"/>
</dbReference>
<keyword evidence="3" id="KW-0862">Zinc</keyword>